<dbReference type="InterPro" id="IPR005746">
    <property type="entry name" value="Thioredoxin"/>
</dbReference>
<dbReference type="PANTHER" id="PTHR43601:SF3">
    <property type="entry name" value="THIOREDOXIN, MITOCHONDRIAL"/>
    <property type="match status" value="1"/>
</dbReference>
<keyword evidence="5" id="KW-1185">Reference proteome</keyword>
<sequence length="104" mass="11641">MLELTKENFESEVLNVKGMVMVDFWGEGCEPCKALMPDFESLATEYPDVKFGKLNTSKERRLALSQRVLGLPTVVLYKDGNRVGECTKDTANRAGIKALLDKEL</sequence>
<evidence type="ECO:0000259" key="3">
    <source>
        <dbReference type="PROSITE" id="PS51352"/>
    </source>
</evidence>
<dbReference type="InterPro" id="IPR013766">
    <property type="entry name" value="Thioredoxin_domain"/>
</dbReference>
<dbReference type="EMBL" id="JAFBDT010000003">
    <property type="protein sequence ID" value="MBM7561086.1"/>
    <property type="molecule type" value="Genomic_DNA"/>
</dbReference>
<comment type="caution">
    <text evidence="4">The sequence shown here is derived from an EMBL/GenBank/DDBJ whole genome shotgun (WGS) entry which is preliminary data.</text>
</comment>
<feature type="domain" description="Thioredoxin" evidence="3">
    <location>
        <begin position="1"/>
        <end position="104"/>
    </location>
</feature>
<dbReference type="InterPro" id="IPR036249">
    <property type="entry name" value="Thioredoxin-like_sf"/>
</dbReference>
<reference evidence="4 5" key="1">
    <citation type="submission" date="2021-01" db="EMBL/GenBank/DDBJ databases">
        <title>Genomic Encyclopedia of Type Strains, Phase IV (KMG-IV): sequencing the most valuable type-strain genomes for metagenomic binning, comparative biology and taxonomic classification.</title>
        <authorList>
            <person name="Goeker M."/>
        </authorList>
    </citation>
    <scope>NUCLEOTIDE SEQUENCE [LARGE SCALE GENOMIC DNA]</scope>
    <source>
        <strain evidence="4 5">DSM 24436</strain>
    </source>
</reference>
<comment type="similarity">
    <text evidence="2">Belongs to the thioredoxin family.</text>
</comment>
<dbReference type="PROSITE" id="PS51352">
    <property type="entry name" value="THIOREDOXIN_2"/>
    <property type="match status" value="1"/>
</dbReference>
<evidence type="ECO:0000313" key="4">
    <source>
        <dbReference type="EMBL" id="MBM7561086.1"/>
    </source>
</evidence>
<dbReference type="InterPro" id="IPR017937">
    <property type="entry name" value="Thioredoxin_CS"/>
</dbReference>
<proteinExistence type="inferred from homology"/>
<dbReference type="Proteomes" id="UP000767854">
    <property type="component" value="Unassembled WGS sequence"/>
</dbReference>
<dbReference type="PIRSF" id="PIRSF000077">
    <property type="entry name" value="Thioredoxin"/>
    <property type="match status" value="1"/>
</dbReference>
<evidence type="ECO:0000313" key="5">
    <source>
        <dbReference type="Proteomes" id="UP000767854"/>
    </source>
</evidence>
<dbReference type="Gene3D" id="3.40.30.10">
    <property type="entry name" value="Glutaredoxin"/>
    <property type="match status" value="1"/>
</dbReference>
<gene>
    <name evidence="4" type="ORF">JOC49_000603</name>
</gene>
<dbReference type="PROSITE" id="PS00194">
    <property type="entry name" value="THIOREDOXIN_1"/>
    <property type="match status" value="1"/>
</dbReference>
<name>A0ABS2MNW4_9FIRM</name>
<dbReference type="RefSeq" id="WP_204662115.1">
    <property type="nucleotide sequence ID" value="NZ_JAFBDT010000003.1"/>
</dbReference>
<dbReference type="PANTHER" id="PTHR43601">
    <property type="entry name" value="THIOREDOXIN, MITOCHONDRIAL"/>
    <property type="match status" value="1"/>
</dbReference>
<dbReference type="Pfam" id="PF00085">
    <property type="entry name" value="Thioredoxin"/>
    <property type="match status" value="1"/>
</dbReference>
<evidence type="ECO:0000256" key="1">
    <source>
        <dbReference type="ARBA" id="ARBA00023157"/>
    </source>
</evidence>
<accession>A0ABS2MNW4</accession>
<organism evidence="4 5">
    <name type="scientific">Fusibacter tunisiensis</name>
    <dbReference type="NCBI Taxonomy" id="1008308"/>
    <lineage>
        <taxon>Bacteria</taxon>
        <taxon>Bacillati</taxon>
        <taxon>Bacillota</taxon>
        <taxon>Clostridia</taxon>
        <taxon>Eubacteriales</taxon>
        <taxon>Eubacteriales Family XII. Incertae Sedis</taxon>
        <taxon>Fusibacter</taxon>
    </lineage>
</organism>
<dbReference type="CDD" id="cd02947">
    <property type="entry name" value="TRX_family"/>
    <property type="match status" value="1"/>
</dbReference>
<dbReference type="SUPFAM" id="SSF52833">
    <property type="entry name" value="Thioredoxin-like"/>
    <property type="match status" value="1"/>
</dbReference>
<protein>
    <recommendedName>
        <fullName evidence="2">Thioredoxin</fullName>
    </recommendedName>
</protein>
<keyword evidence="1" id="KW-1015">Disulfide bond</keyword>
<evidence type="ECO:0000256" key="2">
    <source>
        <dbReference type="PIRNR" id="PIRNR000077"/>
    </source>
</evidence>